<dbReference type="Gene3D" id="3.40.50.1110">
    <property type="entry name" value="SGNH hydrolase"/>
    <property type="match status" value="1"/>
</dbReference>
<reference evidence="1 2" key="1">
    <citation type="submission" date="2017-05" db="EMBL/GenBank/DDBJ databases">
        <authorList>
            <person name="Varghese N."/>
            <person name="Submissions S."/>
        </authorList>
    </citation>
    <scope>NUCLEOTIDE SEQUENCE [LARGE SCALE GENOMIC DNA]</scope>
    <source>
        <strain evidence="1 2">DSM 100094</strain>
    </source>
</reference>
<protein>
    <recommendedName>
        <fullName evidence="3">DUF4886 domain-containing protein</fullName>
    </recommendedName>
</protein>
<evidence type="ECO:0008006" key="3">
    <source>
        <dbReference type="Google" id="ProtNLM"/>
    </source>
</evidence>
<dbReference type="AlphaFoldDB" id="A0A521ALH7"/>
<gene>
    <name evidence="1" type="ORF">SAMN06265221_101202</name>
</gene>
<organism evidence="1 2">
    <name type="scientific">Paracoccus laeviglucosivorans</name>
    <dbReference type="NCBI Taxonomy" id="1197861"/>
    <lineage>
        <taxon>Bacteria</taxon>
        <taxon>Pseudomonadati</taxon>
        <taxon>Pseudomonadota</taxon>
        <taxon>Alphaproteobacteria</taxon>
        <taxon>Rhodobacterales</taxon>
        <taxon>Paracoccaceae</taxon>
        <taxon>Paracoccus</taxon>
    </lineage>
</organism>
<evidence type="ECO:0000313" key="2">
    <source>
        <dbReference type="Proteomes" id="UP000319014"/>
    </source>
</evidence>
<dbReference type="Proteomes" id="UP000319014">
    <property type="component" value="Unassembled WGS sequence"/>
</dbReference>
<dbReference type="InterPro" id="IPR036514">
    <property type="entry name" value="SGNH_hydro_sf"/>
</dbReference>
<name>A0A521ALH7_9RHOB</name>
<dbReference type="GO" id="GO:0016788">
    <property type="term" value="F:hydrolase activity, acting on ester bonds"/>
    <property type="evidence" value="ECO:0007669"/>
    <property type="project" value="UniProtKB-ARBA"/>
</dbReference>
<keyword evidence="2" id="KW-1185">Reference proteome</keyword>
<dbReference type="EMBL" id="FXTK01000001">
    <property type="protein sequence ID" value="SMO35694.1"/>
    <property type="molecule type" value="Genomic_DNA"/>
</dbReference>
<proteinExistence type="predicted"/>
<accession>A0A521ALH7</accession>
<sequence length="314" mass="34335">MLPRTGLVLAGLAVMAAGAWSLKPKGLPSHDDGADVQALYDTGRALPQAPLKVFHLGHSLVGRDMPAMLAQMAGHDYNLQLGWGTALGEHWQGRQAINGFDQENATPRYRDAHEALKSGEYDAFVMTEMVRLKDALLYKDSVASARKWAAEAVAGNPDIQVFLYESWHALDDQPEWLSRLPTDLDAMWSQILWPASRETAKATGRPVWLIPAGQVMAAVVTEAEGKGIAELTNREQLFNRNADGSLDTIHINDLGVYLVALTHYAALYGKSPVGLPNQLIRADGTSATAPSPELAHRMQEIVWDVVQRQKLTGL</sequence>
<evidence type="ECO:0000313" key="1">
    <source>
        <dbReference type="EMBL" id="SMO35694.1"/>
    </source>
</evidence>